<dbReference type="Proteomes" id="UP000325081">
    <property type="component" value="Unassembled WGS sequence"/>
</dbReference>
<evidence type="ECO:0000313" key="3">
    <source>
        <dbReference type="Proteomes" id="UP000325081"/>
    </source>
</evidence>
<organism evidence="2 3">
    <name type="scientific">Striga asiatica</name>
    <name type="common">Asiatic witchweed</name>
    <name type="synonym">Buchnera asiatica</name>
    <dbReference type="NCBI Taxonomy" id="4170"/>
    <lineage>
        <taxon>Eukaryota</taxon>
        <taxon>Viridiplantae</taxon>
        <taxon>Streptophyta</taxon>
        <taxon>Embryophyta</taxon>
        <taxon>Tracheophyta</taxon>
        <taxon>Spermatophyta</taxon>
        <taxon>Magnoliopsida</taxon>
        <taxon>eudicotyledons</taxon>
        <taxon>Gunneridae</taxon>
        <taxon>Pentapetalae</taxon>
        <taxon>asterids</taxon>
        <taxon>lamiids</taxon>
        <taxon>Lamiales</taxon>
        <taxon>Orobanchaceae</taxon>
        <taxon>Buchnereae</taxon>
        <taxon>Striga</taxon>
    </lineage>
</organism>
<gene>
    <name evidence="2" type="ORF">STAS_23123</name>
</gene>
<evidence type="ECO:0000313" key="2">
    <source>
        <dbReference type="EMBL" id="GER46130.1"/>
    </source>
</evidence>
<comment type="caution">
    <text evidence="2">The sequence shown here is derived from an EMBL/GenBank/DDBJ whole genome shotgun (WGS) entry which is preliminary data.</text>
</comment>
<reference evidence="3" key="1">
    <citation type="journal article" date="2019" name="Curr. Biol.">
        <title>Genome Sequence of Striga asiatica Provides Insight into the Evolution of Plant Parasitism.</title>
        <authorList>
            <person name="Yoshida S."/>
            <person name="Kim S."/>
            <person name="Wafula E.K."/>
            <person name="Tanskanen J."/>
            <person name="Kim Y.M."/>
            <person name="Honaas L."/>
            <person name="Yang Z."/>
            <person name="Spallek T."/>
            <person name="Conn C.E."/>
            <person name="Ichihashi Y."/>
            <person name="Cheong K."/>
            <person name="Cui S."/>
            <person name="Der J.P."/>
            <person name="Gundlach H."/>
            <person name="Jiao Y."/>
            <person name="Hori C."/>
            <person name="Ishida J.K."/>
            <person name="Kasahara H."/>
            <person name="Kiba T."/>
            <person name="Kim M.S."/>
            <person name="Koo N."/>
            <person name="Laohavisit A."/>
            <person name="Lee Y.H."/>
            <person name="Lumba S."/>
            <person name="McCourt P."/>
            <person name="Mortimer J.C."/>
            <person name="Mutuku J.M."/>
            <person name="Nomura T."/>
            <person name="Sasaki-Sekimoto Y."/>
            <person name="Seto Y."/>
            <person name="Wang Y."/>
            <person name="Wakatake T."/>
            <person name="Sakakibara H."/>
            <person name="Demura T."/>
            <person name="Yamaguchi S."/>
            <person name="Yoneyama K."/>
            <person name="Manabe R.I."/>
            <person name="Nelson D.C."/>
            <person name="Schulman A.H."/>
            <person name="Timko M.P."/>
            <person name="dePamphilis C.W."/>
            <person name="Choi D."/>
            <person name="Shirasu K."/>
        </authorList>
    </citation>
    <scope>NUCLEOTIDE SEQUENCE [LARGE SCALE GENOMIC DNA]</scope>
    <source>
        <strain evidence="3">cv. UVA1</strain>
    </source>
</reference>
<feature type="compositionally biased region" description="Basic and acidic residues" evidence="1">
    <location>
        <begin position="105"/>
        <end position="131"/>
    </location>
</feature>
<name>A0A5A7QLY3_STRAF</name>
<protein>
    <submittedName>
        <fullName evidence="2">Anhydro-N-acetylmuramic acid kinase</fullName>
    </submittedName>
</protein>
<accession>A0A5A7QLY3</accession>
<proteinExistence type="predicted"/>
<keyword evidence="2" id="KW-0418">Kinase</keyword>
<keyword evidence="3" id="KW-1185">Reference proteome</keyword>
<dbReference type="GO" id="GO:0016301">
    <property type="term" value="F:kinase activity"/>
    <property type="evidence" value="ECO:0007669"/>
    <property type="project" value="UniProtKB-KW"/>
</dbReference>
<dbReference type="EMBL" id="BKCP01007405">
    <property type="protein sequence ID" value="GER46130.1"/>
    <property type="molecule type" value="Genomic_DNA"/>
</dbReference>
<evidence type="ECO:0000256" key="1">
    <source>
        <dbReference type="SAM" id="MobiDB-lite"/>
    </source>
</evidence>
<dbReference type="AlphaFoldDB" id="A0A5A7QLY3"/>
<feature type="compositionally biased region" description="Basic residues" evidence="1">
    <location>
        <begin position="95"/>
        <end position="104"/>
    </location>
</feature>
<feature type="compositionally biased region" description="Low complexity" evidence="1">
    <location>
        <begin position="64"/>
        <end position="74"/>
    </location>
</feature>
<keyword evidence="2" id="KW-0808">Transferase</keyword>
<feature type="region of interest" description="Disordered" evidence="1">
    <location>
        <begin position="64"/>
        <end position="154"/>
    </location>
</feature>
<sequence length="154" mass="16381">MMLGTHIRLNRRTGCLGSASLMLGGSRTGIFYTIPRIRTEMIHPAKALAIPPLGKHMICSIESSSSTGLGSERSSSAKDVNGTVSAKAKPGQNAKGRRGCTRLTKRSEGLIEATDAKLTDRTEANEARKGDTAIQRTSSKQGFHNKGVVLASSR</sequence>